<evidence type="ECO:0000313" key="1">
    <source>
        <dbReference type="EMBL" id="SDE01045.1"/>
    </source>
</evidence>
<dbReference type="AlphaFoldDB" id="A0A1G6ZGU1"/>
<proteinExistence type="predicted"/>
<dbReference type="EMBL" id="FNAG01000013">
    <property type="protein sequence ID" value="SDE01045.1"/>
    <property type="molecule type" value="Genomic_DNA"/>
</dbReference>
<protein>
    <submittedName>
        <fullName evidence="1">Uncharacterized protein</fullName>
    </submittedName>
</protein>
<dbReference type="STRING" id="265719.SAMN04488509_11388"/>
<reference evidence="1 2" key="1">
    <citation type="submission" date="2016-10" db="EMBL/GenBank/DDBJ databases">
        <authorList>
            <person name="de Groot N.N."/>
        </authorList>
    </citation>
    <scope>NUCLEOTIDE SEQUENCE [LARGE SCALE GENOMIC DNA]</scope>
    <source>
        <strain evidence="1 2">DSM 16957</strain>
    </source>
</reference>
<keyword evidence="2" id="KW-1185">Reference proteome</keyword>
<organism evidence="1 2">
    <name type="scientific">Aquimonas voraii</name>
    <dbReference type="NCBI Taxonomy" id="265719"/>
    <lineage>
        <taxon>Bacteria</taxon>
        <taxon>Pseudomonadati</taxon>
        <taxon>Pseudomonadota</taxon>
        <taxon>Gammaproteobacteria</taxon>
        <taxon>Lysobacterales</taxon>
        <taxon>Lysobacteraceae</taxon>
        <taxon>Aquimonas</taxon>
    </lineage>
</organism>
<sequence length="57" mass="6377">MEGWDSGFGIRDSSEPRSARAVLAPWSQVDSVRGVPLRGAMPYRFCESRIPNPKSRL</sequence>
<accession>A0A1G6ZGU1</accession>
<name>A0A1G6ZGU1_9GAMM</name>
<dbReference type="Proteomes" id="UP000199603">
    <property type="component" value="Unassembled WGS sequence"/>
</dbReference>
<gene>
    <name evidence="1" type="ORF">SAMN04488509_11388</name>
</gene>
<evidence type="ECO:0000313" key="2">
    <source>
        <dbReference type="Proteomes" id="UP000199603"/>
    </source>
</evidence>